<dbReference type="HOGENOM" id="CLU_210357_0_0_10"/>
<protein>
    <submittedName>
        <fullName evidence="1">Uncharacterized protein</fullName>
    </submittedName>
</protein>
<dbReference type="Proteomes" id="UP000006051">
    <property type="component" value="Chromosome"/>
</dbReference>
<proteinExistence type="predicted"/>
<dbReference type="STRING" id="867902.Ornrh_0811"/>
<evidence type="ECO:0000313" key="2">
    <source>
        <dbReference type="Proteomes" id="UP000006051"/>
    </source>
</evidence>
<organism evidence="1 2">
    <name type="scientific">Ornithobacterium rhinotracheale (strain ATCC 51463 / DSM 15997 / CCUG 23171 / CIP 104009 / LMG 9086)</name>
    <dbReference type="NCBI Taxonomy" id="867902"/>
    <lineage>
        <taxon>Bacteria</taxon>
        <taxon>Pseudomonadati</taxon>
        <taxon>Bacteroidota</taxon>
        <taxon>Flavobacteriia</taxon>
        <taxon>Flavobacteriales</taxon>
        <taxon>Weeksellaceae</taxon>
        <taxon>Ornithobacterium</taxon>
    </lineage>
</organism>
<reference evidence="1 2" key="1">
    <citation type="submission" date="2012-06" db="EMBL/GenBank/DDBJ databases">
        <title>The complete genome of Ornithobacterium rhinotracheale DSM 15997.</title>
        <authorList>
            <consortium name="US DOE Joint Genome Institute (JGI-PGF)"/>
            <person name="Lucas S."/>
            <person name="Copeland A."/>
            <person name="Lapidus A."/>
            <person name="Goodwin L."/>
            <person name="Pitluck S."/>
            <person name="Peters L."/>
            <person name="Mikhailova N."/>
            <person name="Teshima H."/>
            <person name="Kyrpides N."/>
            <person name="Mavromatis K."/>
            <person name="Pagani I."/>
            <person name="Ivanova N."/>
            <person name="Ovchinnikova G."/>
            <person name="Zeytun A."/>
            <person name="Detter J.C."/>
            <person name="Han C."/>
            <person name="Land M."/>
            <person name="Hauser L."/>
            <person name="Markowitz V."/>
            <person name="Cheng J.-F."/>
            <person name="Hugenholtz P."/>
            <person name="Woyke T."/>
            <person name="Wu D."/>
            <person name="Lang E."/>
            <person name="Kopitz M."/>
            <person name="Brambilla E."/>
            <person name="Klenk H.-P."/>
            <person name="Eisen J.A."/>
        </authorList>
    </citation>
    <scope>NUCLEOTIDE SEQUENCE [LARGE SCALE GENOMIC DNA]</scope>
    <source>
        <strain evidence="2">ATCC 51463 / DSM 15997 / CCUG 23171 / LMG 9086</strain>
    </source>
</reference>
<dbReference type="AlphaFoldDB" id="I3ZZ73"/>
<name>I3ZZ73_ORNRL</name>
<evidence type="ECO:0000313" key="1">
    <source>
        <dbReference type="EMBL" id="AFL97007.1"/>
    </source>
</evidence>
<keyword evidence="2" id="KW-1185">Reference proteome</keyword>
<dbReference type="EMBL" id="CP003283">
    <property type="protein sequence ID" value="AFL97007.1"/>
    <property type="molecule type" value="Genomic_DNA"/>
</dbReference>
<dbReference type="KEGG" id="orh:Ornrh_0811"/>
<gene>
    <name evidence="1" type="ordered locus">Ornrh_0811</name>
</gene>
<accession>I3ZZ73</accession>
<sequence>MLKCAKIDIFKSMTKISVQKTLPFVFRNEKILTFEKKLWQSLAKYKP</sequence>